<evidence type="ECO:0000313" key="2">
    <source>
        <dbReference type="EMBL" id="GAA5083691.1"/>
    </source>
</evidence>
<evidence type="ECO:0000256" key="1">
    <source>
        <dbReference type="SAM" id="SignalP"/>
    </source>
</evidence>
<keyword evidence="3" id="KW-1185">Reference proteome</keyword>
<dbReference type="RefSeq" id="WP_345199813.1">
    <property type="nucleotide sequence ID" value="NZ_BAABHX010000001.1"/>
</dbReference>
<keyword evidence="1" id="KW-0732">Signal</keyword>
<feature type="signal peptide" evidence="1">
    <location>
        <begin position="1"/>
        <end position="18"/>
    </location>
</feature>
<comment type="caution">
    <text evidence="2">The sequence shown here is derived from an EMBL/GenBank/DDBJ whole genome shotgun (WGS) entry which is preliminary data.</text>
</comment>
<dbReference type="Proteomes" id="UP001500353">
    <property type="component" value="Unassembled WGS sequence"/>
</dbReference>
<dbReference type="EMBL" id="BAABHX010000001">
    <property type="protein sequence ID" value="GAA5083691.1"/>
    <property type="molecule type" value="Genomic_DNA"/>
</dbReference>
<feature type="chain" id="PRO_5047207580" description="DUF4468 domain-containing protein" evidence="1">
    <location>
        <begin position="19"/>
        <end position="199"/>
    </location>
</feature>
<protein>
    <recommendedName>
        <fullName evidence="4">DUF4468 domain-containing protein</fullName>
    </recommendedName>
</protein>
<name>A0ABP9LUH2_9FLAO</name>
<organism evidence="2 3">
    <name type="scientific">Chryseobacterium ginsengisoli</name>
    <dbReference type="NCBI Taxonomy" id="363853"/>
    <lineage>
        <taxon>Bacteria</taxon>
        <taxon>Pseudomonadati</taxon>
        <taxon>Bacteroidota</taxon>
        <taxon>Flavobacteriia</taxon>
        <taxon>Flavobacteriales</taxon>
        <taxon>Weeksellaceae</taxon>
        <taxon>Chryseobacterium group</taxon>
        <taxon>Chryseobacterium</taxon>
    </lineage>
</organism>
<reference evidence="3" key="1">
    <citation type="journal article" date="2019" name="Int. J. Syst. Evol. Microbiol.">
        <title>The Global Catalogue of Microorganisms (GCM) 10K type strain sequencing project: providing services to taxonomists for standard genome sequencing and annotation.</title>
        <authorList>
            <consortium name="The Broad Institute Genomics Platform"/>
            <consortium name="The Broad Institute Genome Sequencing Center for Infectious Disease"/>
            <person name="Wu L."/>
            <person name="Ma J."/>
        </authorList>
    </citation>
    <scope>NUCLEOTIDE SEQUENCE [LARGE SCALE GENOMIC DNA]</scope>
    <source>
        <strain evidence="3">JCM 18019</strain>
    </source>
</reference>
<evidence type="ECO:0008006" key="4">
    <source>
        <dbReference type="Google" id="ProtNLM"/>
    </source>
</evidence>
<proteinExistence type="predicted"/>
<gene>
    <name evidence="2" type="ORF">GCM10023210_02600</name>
</gene>
<evidence type="ECO:0000313" key="3">
    <source>
        <dbReference type="Proteomes" id="UP001500353"/>
    </source>
</evidence>
<sequence>MKKILTLLSILSFAFLFSQEETEYINNPLPAKYVLKTSKDTINTHIVGSYAFKKNHFTADTFLKNIKTENDEVKTKVPVETIKYLEITDFDRKVRKFINSDRFPELKLGSRMLEVLFQGKRTLVLREEYNVNIYGNTGATYYTFDKRELLKKGGKDKVLKERLEKYPDLLERYKRIKKDAEYYELLTDYEKKLEASLSL</sequence>
<accession>A0ABP9LUH2</accession>